<sequence length="148" mass="17610">MNLALKIHIIKKNKKIATDSIILTFDRIIKSEKINIMTEITNSDICNDLGLYINKNDLESLRKDKEFFNTIKDFLGEFIESIKKTIDKTEKEMLSEKELLNFFANNKEIALKIKSYLDIDLAHIKTHRPDIVESWEYYKEFERICERF</sequence>
<evidence type="ECO:0000313" key="4">
    <source>
        <dbReference type="Proteomes" id="UP000477070"/>
    </source>
</evidence>
<accession>A0A347VP26</accession>
<dbReference type="Proteomes" id="UP000029714">
    <property type="component" value="Unassembled WGS sequence"/>
</dbReference>
<evidence type="ECO:0000313" key="3">
    <source>
        <dbReference type="Proteomes" id="UP000029714"/>
    </source>
</evidence>
<proteinExistence type="predicted"/>
<reference evidence="2" key="3">
    <citation type="submission" date="2018-04" db="EMBL/GenBank/DDBJ databases">
        <authorList>
            <person name="Sheh A."/>
            <person name="Shen Z."/>
            <person name="Mannion A.J."/>
            <person name="Fox J.G."/>
        </authorList>
    </citation>
    <scope>NUCLEOTIDE SEQUENCE</scope>
    <source>
        <strain evidence="2">MIT 97-6194</strain>
    </source>
</reference>
<organism evidence="2 3">
    <name type="scientific">Helicobacter saguini</name>
    <dbReference type="NCBI Taxonomy" id="1548018"/>
    <lineage>
        <taxon>Bacteria</taxon>
        <taxon>Pseudomonadati</taxon>
        <taxon>Campylobacterota</taxon>
        <taxon>Epsilonproteobacteria</taxon>
        <taxon>Campylobacterales</taxon>
        <taxon>Helicobacteraceae</taxon>
        <taxon>Helicobacter</taxon>
    </lineage>
</organism>
<dbReference type="EMBL" id="QBIU01000002">
    <property type="protein sequence ID" value="MWV70740.1"/>
    <property type="molecule type" value="Genomic_DNA"/>
</dbReference>
<name>A0A347VP26_9HELI</name>
<reference evidence="1 4" key="4">
    <citation type="submission" date="2019-12" db="EMBL/GenBank/DDBJ databases">
        <title>Multi-Generational Helicobacter saguini Isolates.</title>
        <authorList>
            <person name="Mannion A."/>
            <person name="Shen Z."/>
            <person name="Fox J.G."/>
        </authorList>
    </citation>
    <scope>NUCLEOTIDE SEQUENCE [LARGE SCALE GENOMIC DNA]</scope>
    <source>
        <strain evidence="1">16-048</strain>
        <strain evidence="4">16-048 (F4)</strain>
    </source>
</reference>
<dbReference type="Proteomes" id="UP000477070">
    <property type="component" value="Unassembled WGS sequence"/>
</dbReference>
<gene>
    <name evidence="1" type="ORF">DCO61_12295</name>
    <name evidence="2" type="ORF">LS64_005130</name>
</gene>
<dbReference type="RefSeq" id="WP_081948324.1">
    <property type="nucleotide sequence ID" value="NZ_JRMP02000006.1"/>
</dbReference>
<dbReference type="EMBL" id="JRMP02000006">
    <property type="protein sequence ID" value="TLD94550.1"/>
    <property type="molecule type" value="Genomic_DNA"/>
</dbReference>
<evidence type="ECO:0000313" key="2">
    <source>
        <dbReference type="EMBL" id="TLD94550.1"/>
    </source>
</evidence>
<dbReference type="OrthoDB" id="5329998at2"/>
<dbReference type="STRING" id="1548018.LS64_07740"/>
<evidence type="ECO:0000313" key="1">
    <source>
        <dbReference type="EMBL" id="MWV70740.1"/>
    </source>
</evidence>
<reference evidence="2 3" key="1">
    <citation type="journal article" date="2014" name="Genome Announc.">
        <title>Draft genome sequences of eight enterohepatic helicobacter species isolated from both laboratory and wild rodents.</title>
        <authorList>
            <person name="Sheh A."/>
            <person name="Shen Z."/>
            <person name="Fox J.G."/>
        </authorList>
    </citation>
    <scope>NUCLEOTIDE SEQUENCE [LARGE SCALE GENOMIC DNA]</scope>
    <source>
        <strain evidence="2 3">MIT 97-6194</strain>
    </source>
</reference>
<dbReference type="Pfam" id="PF11186">
    <property type="entry name" value="DUF2972"/>
    <property type="match status" value="1"/>
</dbReference>
<protein>
    <submittedName>
        <fullName evidence="2">DUF2972 domain-containing protein</fullName>
    </submittedName>
</protein>
<comment type="caution">
    <text evidence="2">The sequence shown here is derived from an EMBL/GenBank/DDBJ whole genome shotgun (WGS) entry which is preliminary data.</text>
</comment>
<dbReference type="AlphaFoldDB" id="A0A347VP26"/>
<keyword evidence="3" id="KW-1185">Reference proteome</keyword>
<dbReference type="InterPro" id="IPR021353">
    <property type="entry name" value="DUF2972"/>
</dbReference>
<reference evidence="2 3" key="2">
    <citation type="journal article" date="2016" name="Infect. Immun.">
        <title>Helicobacter saguini, a Novel Helicobacter Isolated from Cotton-Top Tamarins with Ulcerative Colitis, Has Proinflammatory Properties and Induces Typhlocolitis and Dysplasia in Gnotobiotic IL-10-/- Mice.</title>
        <authorList>
            <person name="Shen Z."/>
            <person name="Mannion A."/>
            <person name="Whary M.T."/>
            <person name="Muthupalani S."/>
            <person name="Sheh A."/>
            <person name="Feng Y."/>
            <person name="Gong G."/>
            <person name="Vandamme P."/>
            <person name="Holcombe H.R."/>
            <person name="Paster B.J."/>
            <person name="Fox J.G."/>
        </authorList>
    </citation>
    <scope>NUCLEOTIDE SEQUENCE [LARGE SCALE GENOMIC DNA]</scope>
    <source>
        <strain evidence="2 3">MIT 97-6194</strain>
    </source>
</reference>